<keyword evidence="2" id="KW-0509">mRNA transport</keyword>
<dbReference type="GO" id="GO:0000973">
    <property type="term" value="P:post-transcriptional tethering of RNA polymerase II gene DNA at nuclear periphery"/>
    <property type="evidence" value="ECO:0007669"/>
    <property type="project" value="TreeGrafter"/>
</dbReference>
<comment type="function">
    <text evidence="7">Functions as a component of the nuclear pore complex (NPC).</text>
</comment>
<dbReference type="Gene3D" id="1.20.190.50">
    <property type="match status" value="1"/>
</dbReference>
<dbReference type="PANTHER" id="PTHR13003">
    <property type="entry name" value="NUP107-RELATED"/>
    <property type="match status" value="1"/>
</dbReference>
<proteinExistence type="inferred from homology"/>
<keyword evidence="4 7" id="KW-0811">Translocation</keyword>
<dbReference type="EMBL" id="JANKHO010001174">
    <property type="protein sequence ID" value="KAJ3503194.1"/>
    <property type="molecule type" value="Genomic_DNA"/>
</dbReference>
<dbReference type="InterPro" id="IPR007252">
    <property type="entry name" value="Nup84/Nup107"/>
</dbReference>
<protein>
    <recommendedName>
        <fullName evidence="7">Nuclear pore complex protein</fullName>
    </recommendedName>
</protein>
<evidence type="ECO:0000313" key="8">
    <source>
        <dbReference type="EMBL" id="KAJ3503194.1"/>
    </source>
</evidence>
<keyword evidence="6 7" id="KW-0539">Nucleus</keyword>
<dbReference type="GO" id="GO:0006606">
    <property type="term" value="P:protein import into nucleus"/>
    <property type="evidence" value="ECO:0007669"/>
    <property type="project" value="TreeGrafter"/>
</dbReference>
<keyword evidence="3" id="KW-0653">Protein transport</keyword>
<evidence type="ECO:0000256" key="7">
    <source>
        <dbReference type="RuleBase" id="RU365072"/>
    </source>
</evidence>
<dbReference type="AlphaFoldDB" id="A0A9W8MS24"/>
<dbReference type="GO" id="GO:0031965">
    <property type="term" value="C:nuclear membrane"/>
    <property type="evidence" value="ECO:0007669"/>
    <property type="project" value="UniProtKB-SubCell"/>
</dbReference>
<sequence length="684" mass="76507">MHHVCAKYAANRELEDSPNARNLRREIDLLRLESNTWGLLQAVMPARKTDPPQTRSPRELLLENPYTPTSTLAQAIMDASPLLAELVVVREWLHETAPTPVPPEANTGYWKFTKHTIMQGLRTGHGQRDGLVSEIDPDAVNRGDGAGLAADDATNLSDQERLLYASLAPSPQTASLLKSASRTWEDHLWAEISVICEEKESMELGKLAAGSFWEGGVDAVEKTVQDLPRWIQKEHEEAWEKEVVRTLEGLQGVAVLEGPSADHAFHFSQLLIILDRTSALLESFSNGLQDGTHSKLDSGYGSMCRFFAHLCLFLQMIDTPVPPAVTQVILESYLEVLEEAGERELIALYAGALGDNAVERYAAFLVSLALSPNYDERRLALTRASEHGLDVERVAVAAAERTIEKAFLALGQLQDPLPSIIALQPPADESETFLLRSIEWTTFMESTYNVALEQATVILRYFLGAGRVHNAQSLLALLPNELATIAEPEEIATEYLHYRQFFVIWDTIARVVDCQSQESSYAQSSSRDARNAWLGEYRNLIDQAYDQIIKLLTTEWLVSDVENVGGQRGRLFTYYPALFAHLRTSLPPGDRRRRELIRIRQIFVPELILRLQYILHSSRNLIPENLKRALELANIVADSRYKLYEDFMNEGGRTLAGYLGTVRQAILAGLEHGGSDPFRIVTGP</sequence>
<dbReference type="OrthoDB" id="3098at2759"/>
<dbReference type="GO" id="GO:0017056">
    <property type="term" value="F:structural constituent of nuclear pore"/>
    <property type="evidence" value="ECO:0007669"/>
    <property type="project" value="UniProtKB-UniRule"/>
</dbReference>
<evidence type="ECO:0000256" key="5">
    <source>
        <dbReference type="ARBA" id="ARBA00023132"/>
    </source>
</evidence>
<keyword evidence="5 7" id="KW-0906">Nuclear pore complex</keyword>
<dbReference type="Pfam" id="PF04121">
    <property type="entry name" value="Nup84_Nup100"/>
    <property type="match status" value="1"/>
</dbReference>
<evidence type="ECO:0000256" key="3">
    <source>
        <dbReference type="ARBA" id="ARBA00022927"/>
    </source>
</evidence>
<evidence type="ECO:0000256" key="1">
    <source>
        <dbReference type="ARBA" id="ARBA00022448"/>
    </source>
</evidence>
<gene>
    <name evidence="8" type="ORF">NLJ89_g8543</name>
</gene>
<reference evidence="8" key="1">
    <citation type="submission" date="2022-07" db="EMBL/GenBank/DDBJ databases">
        <title>Genome Sequence of Agrocybe chaxingu.</title>
        <authorList>
            <person name="Buettner E."/>
        </authorList>
    </citation>
    <scope>NUCLEOTIDE SEQUENCE</scope>
    <source>
        <strain evidence="8">MP-N11</strain>
    </source>
</reference>
<evidence type="ECO:0000256" key="4">
    <source>
        <dbReference type="ARBA" id="ARBA00023010"/>
    </source>
</evidence>
<comment type="subcellular location">
    <subcellularLocation>
        <location evidence="7">Nucleus</location>
        <location evidence="7">Nuclear pore complex</location>
    </subcellularLocation>
    <subcellularLocation>
        <location evidence="7">Nucleus membrane</location>
    </subcellularLocation>
</comment>
<keyword evidence="9" id="KW-1185">Reference proteome</keyword>
<accession>A0A9W8MS24</accession>
<evidence type="ECO:0000256" key="2">
    <source>
        <dbReference type="ARBA" id="ARBA00022816"/>
    </source>
</evidence>
<organism evidence="8 9">
    <name type="scientific">Agrocybe chaxingu</name>
    <dbReference type="NCBI Taxonomy" id="84603"/>
    <lineage>
        <taxon>Eukaryota</taxon>
        <taxon>Fungi</taxon>
        <taxon>Dikarya</taxon>
        <taxon>Basidiomycota</taxon>
        <taxon>Agaricomycotina</taxon>
        <taxon>Agaricomycetes</taxon>
        <taxon>Agaricomycetidae</taxon>
        <taxon>Agaricales</taxon>
        <taxon>Agaricineae</taxon>
        <taxon>Strophariaceae</taxon>
        <taxon>Agrocybe</taxon>
    </lineage>
</organism>
<dbReference type="PANTHER" id="PTHR13003:SF2">
    <property type="entry name" value="NUCLEAR PORE COMPLEX PROTEIN NUP107"/>
    <property type="match status" value="1"/>
</dbReference>
<dbReference type="Proteomes" id="UP001148786">
    <property type="component" value="Unassembled WGS sequence"/>
</dbReference>
<dbReference type="GO" id="GO:0031080">
    <property type="term" value="C:nuclear pore outer ring"/>
    <property type="evidence" value="ECO:0007669"/>
    <property type="project" value="TreeGrafter"/>
</dbReference>
<evidence type="ECO:0000313" key="9">
    <source>
        <dbReference type="Proteomes" id="UP001148786"/>
    </source>
</evidence>
<keyword evidence="7" id="KW-0472">Membrane</keyword>
<comment type="caution">
    <text evidence="8">The sequence shown here is derived from an EMBL/GenBank/DDBJ whole genome shotgun (WGS) entry which is preliminary data.</text>
</comment>
<comment type="subunit">
    <text evidence="7">Part of the nuclear pore complex (NPC).</text>
</comment>
<name>A0A9W8MS24_9AGAR</name>
<keyword evidence="1 7" id="KW-0813">Transport</keyword>
<comment type="similarity">
    <text evidence="7">Belongs to the nucleoporin Nup84/Nup107 family.</text>
</comment>
<evidence type="ECO:0000256" key="6">
    <source>
        <dbReference type="ARBA" id="ARBA00023242"/>
    </source>
</evidence>
<dbReference type="GO" id="GO:0006406">
    <property type="term" value="P:mRNA export from nucleus"/>
    <property type="evidence" value="ECO:0007669"/>
    <property type="project" value="TreeGrafter"/>
</dbReference>